<dbReference type="CDD" id="cd00093">
    <property type="entry name" value="HTH_XRE"/>
    <property type="match status" value="1"/>
</dbReference>
<sequence>MSKIQNFIKKDIEKNPKLKKKYEQASLNLDAAVLVKDMRKDLGMTQVEFAKYVGKPQSTIGRIEAGNMNVSIGLLNEIANRAHRQVKLVLI</sequence>
<protein>
    <submittedName>
        <fullName evidence="2">Predicted transcriptional regulator</fullName>
    </submittedName>
</protein>
<dbReference type="GO" id="GO:0003677">
    <property type="term" value="F:DNA binding"/>
    <property type="evidence" value="ECO:0007669"/>
    <property type="project" value="InterPro"/>
</dbReference>
<dbReference type="InterPro" id="IPR010982">
    <property type="entry name" value="Lambda_DNA-bd_dom_sf"/>
</dbReference>
<dbReference type="Proteomes" id="UP000000664">
    <property type="component" value="Chromosome"/>
</dbReference>
<feature type="domain" description="HTH cro/C1-type" evidence="1">
    <location>
        <begin position="35"/>
        <end position="80"/>
    </location>
</feature>
<organism evidence="2 3">
    <name type="scientific">Lactobacillus gasseri (strain ATCC 33323 / DSM 20243 / BCRC 14619 / CIP 102991 / JCM 1131 / KCTC 3163 / NCIMB 11718 / NCTC 13722 / AM63)</name>
    <dbReference type="NCBI Taxonomy" id="324831"/>
    <lineage>
        <taxon>Bacteria</taxon>
        <taxon>Bacillati</taxon>
        <taxon>Bacillota</taxon>
        <taxon>Bacilli</taxon>
        <taxon>Lactobacillales</taxon>
        <taxon>Lactobacillaceae</taxon>
        <taxon>Lactobacillus</taxon>
    </lineage>
</organism>
<dbReference type="RefSeq" id="WP_003647360.1">
    <property type="nucleotide sequence ID" value="NC_008530.1"/>
</dbReference>
<dbReference type="GeneID" id="29639895"/>
<dbReference type="PROSITE" id="PS50943">
    <property type="entry name" value="HTH_CROC1"/>
    <property type="match status" value="1"/>
</dbReference>
<proteinExistence type="predicted"/>
<dbReference type="SMART" id="SM00530">
    <property type="entry name" value="HTH_XRE"/>
    <property type="match status" value="1"/>
</dbReference>
<name>A0A805ZPR1_LACGA</name>
<evidence type="ECO:0000259" key="1">
    <source>
        <dbReference type="PROSITE" id="PS50943"/>
    </source>
</evidence>
<dbReference type="InterPro" id="IPR001387">
    <property type="entry name" value="Cro/C1-type_HTH"/>
</dbReference>
<accession>A0A805ZPR1</accession>
<evidence type="ECO:0000313" key="2">
    <source>
        <dbReference type="EMBL" id="ABJ60318.1"/>
    </source>
</evidence>
<dbReference type="AlphaFoldDB" id="A0A805ZPR1"/>
<evidence type="ECO:0000313" key="3">
    <source>
        <dbReference type="Proteomes" id="UP000000664"/>
    </source>
</evidence>
<reference evidence="2 3" key="1">
    <citation type="journal article" date="2006" name="Proc. Natl. Acad. Sci. U.S.A.">
        <title>Comparative genomics of the lactic acid bacteria.</title>
        <authorList>
            <person name="Makarova K."/>
            <person name="Slesarev A."/>
            <person name="Wolf Y."/>
            <person name="Sorokin A."/>
            <person name="Mirkin B."/>
            <person name="Koonin E."/>
            <person name="Pavlov A."/>
            <person name="Pavlova N."/>
            <person name="Karamychev V."/>
            <person name="Polouchine N."/>
            <person name="Shakhova V."/>
            <person name="Grigoriev I."/>
            <person name="Lou Y."/>
            <person name="Rohksar D."/>
            <person name="Lucas S."/>
            <person name="Huang K."/>
            <person name="Goodstein D.M."/>
            <person name="Hawkins T."/>
            <person name="Plengvidhya V."/>
            <person name="Welker D."/>
            <person name="Hughes J."/>
            <person name="Goh Y."/>
            <person name="Benson A."/>
            <person name="Baldwin K."/>
            <person name="Lee J.H."/>
            <person name="Diaz-Muniz I."/>
            <person name="Dosti B."/>
            <person name="Smeianov V."/>
            <person name="Wechter W."/>
            <person name="Barabote R."/>
            <person name="Lorca G."/>
            <person name="Altermann E."/>
            <person name="Barrangou R."/>
            <person name="Ganesan B."/>
            <person name="Xie Y."/>
            <person name="Rawsthorne H."/>
            <person name="Tamir D."/>
            <person name="Parker C."/>
            <person name="Breidt F."/>
            <person name="Broadbent J."/>
            <person name="Hutkins R."/>
            <person name="O'Sullivan D."/>
            <person name="Steele J."/>
            <person name="Unlu G."/>
            <person name="Saier M."/>
            <person name="Klaenhammer T."/>
            <person name="Richardson P."/>
            <person name="Kozyavkin S."/>
            <person name="Weimer B."/>
            <person name="Mills D."/>
        </authorList>
    </citation>
    <scope>NUCLEOTIDE SEQUENCE [LARGE SCALE GENOMIC DNA]</scope>
    <source>
        <strain evidence="3">ATCC 33323 / DSM 20243 / BCRC 14619 / CIP 102991 / JCM 1131 / KCTC 3163 / NCIMB 11718 / NCTC 13722 / AM63</strain>
    </source>
</reference>
<dbReference type="KEGG" id="lga:LGAS_0930"/>
<dbReference type="Pfam" id="PF01381">
    <property type="entry name" value="HTH_3"/>
    <property type="match status" value="1"/>
</dbReference>
<dbReference type="SUPFAM" id="SSF47413">
    <property type="entry name" value="lambda repressor-like DNA-binding domains"/>
    <property type="match status" value="1"/>
</dbReference>
<gene>
    <name evidence="2" type="ordered locus">LGAS_0930</name>
</gene>
<dbReference type="EMBL" id="CP000413">
    <property type="protein sequence ID" value="ABJ60318.1"/>
    <property type="molecule type" value="Genomic_DNA"/>
</dbReference>
<dbReference type="Gene3D" id="1.10.260.40">
    <property type="entry name" value="lambda repressor-like DNA-binding domains"/>
    <property type="match status" value="1"/>
</dbReference>